<organism evidence="1 2">
    <name type="scientific">Acinetobacter wanghuae</name>
    <dbReference type="NCBI Taxonomy" id="2662362"/>
    <lineage>
        <taxon>Bacteria</taxon>
        <taxon>Pseudomonadati</taxon>
        <taxon>Pseudomonadota</taxon>
        <taxon>Gammaproteobacteria</taxon>
        <taxon>Moraxellales</taxon>
        <taxon>Moraxellaceae</taxon>
        <taxon>Acinetobacter</taxon>
    </lineage>
</organism>
<reference evidence="1 2" key="1">
    <citation type="submission" date="2019-10" db="EMBL/GenBank/DDBJ databases">
        <authorList>
            <person name="Dong K."/>
        </authorList>
    </citation>
    <scope>NUCLEOTIDE SEQUENCE [LARGE SCALE GENOMIC DNA]</scope>
    <source>
        <strain evidence="2">dk386</strain>
    </source>
</reference>
<evidence type="ECO:0000313" key="1">
    <source>
        <dbReference type="EMBL" id="QGA11025.1"/>
    </source>
</evidence>
<dbReference type="Proteomes" id="UP000327478">
    <property type="component" value="Chromosome"/>
</dbReference>
<evidence type="ECO:0008006" key="3">
    <source>
        <dbReference type="Google" id="ProtNLM"/>
    </source>
</evidence>
<dbReference type="InterPro" id="IPR010982">
    <property type="entry name" value="Lambda_DNA-bd_dom_sf"/>
</dbReference>
<proteinExistence type="predicted"/>
<dbReference type="Gene3D" id="1.10.260.40">
    <property type="entry name" value="lambda repressor-like DNA-binding domains"/>
    <property type="match status" value="1"/>
</dbReference>
<sequence>MKVDDLKNHLKCKSLVELEQKLGVSNATLWKWETNGIPIKTQCFFEVKYKGAIKADRALIA</sequence>
<keyword evidence="2" id="KW-1185">Reference proteome</keyword>
<dbReference type="EMBL" id="CP045650">
    <property type="protein sequence ID" value="QGA11025.1"/>
    <property type="molecule type" value="Genomic_DNA"/>
</dbReference>
<accession>A0ABX6CZV0</accession>
<dbReference type="RefSeq" id="WP_153371419.1">
    <property type="nucleotide sequence ID" value="NZ_CP045650.1"/>
</dbReference>
<protein>
    <recommendedName>
        <fullName evidence="3">XRE family transcriptional regulator</fullName>
    </recommendedName>
</protein>
<name>A0ABX6CZV0_9GAMM</name>
<gene>
    <name evidence="1" type="ORF">GFH30_06300</name>
</gene>
<evidence type="ECO:0000313" key="2">
    <source>
        <dbReference type="Proteomes" id="UP000327478"/>
    </source>
</evidence>